<dbReference type="AlphaFoldDB" id="A0ABD3NHC6"/>
<organism evidence="2 3">
    <name type="scientific">Cyclotella atomus</name>
    <dbReference type="NCBI Taxonomy" id="382360"/>
    <lineage>
        <taxon>Eukaryota</taxon>
        <taxon>Sar</taxon>
        <taxon>Stramenopiles</taxon>
        <taxon>Ochrophyta</taxon>
        <taxon>Bacillariophyta</taxon>
        <taxon>Coscinodiscophyceae</taxon>
        <taxon>Thalassiosirophycidae</taxon>
        <taxon>Stephanodiscales</taxon>
        <taxon>Stephanodiscaceae</taxon>
        <taxon>Cyclotella</taxon>
    </lineage>
</organism>
<dbReference type="EMBL" id="JALLPJ020001163">
    <property type="protein sequence ID" value="KAL3775227.1"/>
    <property type="molecule type" value="Genomic_DNA"/>
</dbReference>
<protein>
    <submittedName>
        <fullName evidence="2">Uncharacterized protein</fullName>
    </submittedName>
</protein>
<accession>A0ABD3NHC6</accession>
<reference evidence="2 3" key="1">
    <citation type="submission" date="2024-10" db="EMBL/GenBank/DDBJ databases">
        <title>Updated reference genomes for cyclostephanoid diatoms.</title>
        <authorList>
            <person name="Roberts W.R."/>
            <person name="Alverson A.J."/>
        </authorList>
    </citation>
    <scope>NUCLEOTIDE SEQUENCE [LARGE SCALE GENOMIC DNA]</scope>
    <source>
        <strain evidence="2 3">AJA010-31</strain>
    </source>
</reference>
<dbReference type="Proteomes" id="UP001530400">
    <property type="component" value="Unassembled WGS sequence"/>
</dbReference>
<proteinExistence type="predicted"/>
<keyword evidence="3" id="KW-1185">Reference proteome</keyword>
<gene>
    <name evidence="2" type="ORF">ACHAWO_007899</name>
</gene>
<sequence>MPPGSNCSFDPNEAGKLQGTGSCDERVAMGASYGASSSGGQAGASSPSRASGSNLTSLIKGKSQY</sequence>
<comment type="caution">
    <text evidence="2">The sequence shown here is derived from an EMBL/GenBank/DDBJ whole genome shotgun (WGS) entry which is preliminary data.</text>
</comment>
<name>A0ABD3NHC6_9STRA</name>
<feature type="compositionally biased region" description="Low complexity" evidence="1">
    <location>
        <begin position="28"/>
        <end position="53"/>
    </location>
</feature>
<feature type="region of interest" description="Disordered" evidence="1">
    <location>
        <begin position="1"/>
        <end position="65"/>
    </location>
</feature>
<evidence type="ECO:0000313" key="3">
    <source>
        <dbReference type="Proteomes" id="UP001530400"/>
    </source>
</evidence>
<evidence type="ECO:0000313" key="2">
    <source>
        <dbReference type="EMBL" id="KAL3775227.1"/>
    </source>
</evidence>
<evidence type="ECO:0000256" key="1">
    <source>
        <dbReference type="SAM" id="MobiDB-lite"/>
    </source>
</evidence>